<gene>
    <name evidence="5" type="primary">HaOG203940</name>
    <name evidence="5" type="ORF">B5X24_HaOG203940</name>
</gene>
<name>A0A2W1BPL1_HELAM</name>
<dbReference type="EMBL" id="KZ149939">
    <property type="protein sequence ID" value="PZC76989.1"/>
    <property type="molecule type" value="Genomic_DNA"/>
</dbReference>
<keyword evidence="6" id="KW-1185">Reference proteome</keyword>
<protein>
    <recommendedName>
        <fullName evidence="4">FLYWCH-type domain-containing protein</fullName>
    </recommendedName>
</protein>
<evidence type="ECO:0000256" key="1">
    <source>
        <dbReference type="ARBA" id="ARBA00022723"/>
    </source>
</evidence>
<keyword evidence="2" id="KW-0863">Zinc-finger</keyword>
<dbReference type="AlphaFoldDB" id="A0A2W1BPL1"/>
<keyword evidence="1" id="KW-0479">Metal-binding</keyword>
<evidence type="ECO:0000313" key="6">
    <source>
        <dbReference type="Proteomes" id="UP000249218"/>
    </source>
</evidence>
<organism evidence="5 6">
    <name type="scientific">Helicoverpa armigera</name>
    <name type="common">Cotton bollworm</name>
    <name type="synonym">Heliothis armigera</name>
    <dbReference type="NCBI Taxonomy" id="29058"/>
    <lineage>
        <taxon>Eukaryota</taxon>
        <taxon>Metazoa</taxon>
        <taxon>Ecdysozoa</taxon>
        <taxon>Arthropoda</taxon>
        <taxon>Hexapoda</taxon>
        <taxon>Insecta</taxon>
        <taxon>Pterygota</taxon>
        <taxon>Neoptera</taxon>
        <taxon>Endopterygota</taxon>
        <taxon>Lepidoptera</taxon>
        <taxon>Glossata</taxon>
        <taxon>Ditrysia</taxon>
        <taxon>Noctuoidea</taxon>
        <taxon>Noctuidae</taxon>
        <taxon>Heliothinae</taxon>
        <taxon>Helicoverpa</taxon>
    </lineage>
</organism>
<feature type="domain" description="FLYWCH-type" evidence="4">
    <location>
        <begin position="25"/>
        <end position="80"/>
    </location>
</feature>
<dbReference type="Proteomes" id="UP000249218">
    <property type="component" value="Unassembled WGS sequence"/>
</dbReference>
<dbReference type="Pfam" id="PF04500">
    <property type="entry name" value="FLYWCH"/>
    <property type="match status" value="1"/>
</dbReference>
<dbReference type="InterPro" id="IPR007588">
    <property type="entry name" value="Znf_FLYWCH"/>
</dbReference>
<dbReference type="GO" id="GO:0008270">
    <property type="term" value="F:zinc ion binding"/>
    <property type="evidence" value="ECO:0007669"/>
    <property type="project" value="UniProtKB-KW"/>
</dbReference>
<proteinExistence type="predicted"/>
<accession>A0A2W1BPL1</accession>
<reference evidence="5 6" key="1">
    <citation type="journal article" date="2017" name="BMC Biol.">
        <title>Genomic innovations, transcriptional plasticity and gene loss underlying the evolution and divergence of two highly polyphagous and invasive Helicoverpa pest species.</title>
        <authorList>
            <person name="Pearce S.L."/>
            <person name="Clarke D.F."/>
            <person name="East P.D."/>
            <person name="Elfekih S."/>
            <person name="Gordon K.H."/>
            <person name="Jermiin L.S."/>
            <person name="McGaughran A."/>
            <person name="Oakeshott J.G."/>
            <person name="Papanikolaou A."/>
            <person name="Perera O.P."/>
            <person name="Rane R.V."/>
            <person name="Richards S."/>
            <person name="Tay W.T."/>
            <person name="Walsh T.K."/>
            <person name="Anderson A."/>
            <person name="Anderson C.J."/>
            <person name="Asgari S."/>
            <person name="Board P.G."/>
            <person name="Bretschneider A."/>
            <person name="Campbell P.M."/>
            <person name="Chertemps T."/>
            <person name="Christeller J.T."/>
            <person name="Coppin C.W."/>
            <person name="Downes S.J."/>
            <person name="Duan G."/>
            <person name="Farnsworth C.A."/>
            <person name="Good R.T."/>
            <person name="Han L.B."/>
            <person name="Han Y.C."/>
            <person name="Hatje K."/>
            <person name="Horne I."/>
            <person name="Huang Y.P."/>
            <person name="Hughes D.S."/>
            <person name="Jacquin-Joly E."/>
            <person name="James W."/>
            <person name="Jhangiani S."/>
            <person name="Kollmar M."/>
            <person name="Kuwar S.S."/>
            <person name="Li S."/>
            <person name="Liu N.Y."/>
            <person name="Maibeche M.T."/>
            <person name="Miller J.R."/>
            <person name="Montagne N."/>
            <person name="Perry T."/>
            <person name="Qu J."/>
            <person name="Song S.V."/>
            <person name="Sutton G.G."/>
            <person name="Vogel H."/>
            <person name="Walenz B.P."/>
            <person name="Xu W."/>
            <person name="Zhang H.J."/>
            <person name="Zou Z."/>
            <person name="Batterham P."/>
            <person name="Edwards O.R."/>
            <person name="Feyereisen R."/>
            <person name="Gibbs R.A."/>
            <person name="Heckel D.G."/>
            <person name="McGrath A."/>
            <person name="Robin C."/>
            <person name="Scherer S.E."/>
            <person name="Worley K.C."/>
            <person name="Wu Y.D."/>
        </authorList>
    </citation>
    <scope>NUCLEOTIDE SEQUENCE [LARGE SCALE GENOMIC DNA]</scope>
    <source>
        <strain evidence="5">Harm_GR_Male_#8</strain>
        <tissue evidence="5">Whole organism</tissue>
    </source>
</reference>
<evidence type="ECO:0000256" key="2">
    <source>
        <dbReference type="ARBA" id="ARBA00022771"/>
    </source>
</evidence>
<dbReference type="Gene3D" id="2.20.25.240">
    <property type="match status" value="1"/>
</dbReference>
<evidence type="ECO:0000259" key="4">
    <source>
        <dbReference type="Pfam" id="PF04500"/>
    </source>
</evidence>
<evidence type="ECO:0000256" key="3">
    <source>
        <dbReference type="ARBA" id="ARBA00022833"/>
    </source>
</evidence>
<evidence type="ECO:0000313" key="5">
    <source>
        <dbReference type="EMBL" id="PZC76989.1"/>
    </source>
</evidence>
<sequence length="84" mass="9320">MGSRRWISTITGLTSSTGVVVVITGGTKHLYYEGYVYTKNSEDETGRSYWVCKKRKSLKCKAAAVTVKDSVVKCSGTHTHEAWE</sequence>
<keyword evidence="3" id="KW-0862">Zinc</keyword>